<organism evidence="1 2">
    <name type="scientific">Escherichia coli O157:H7 (strain EC869)</name>
    <dbReference type="NCBI Taxonomy" id="478008"/>
    <lineage>
        <taxon>Bacteria</taxon>
        <taxon>Pseudomonadati</taxon>
        <taxon>Pseudomonadota</taxon>
        <taxon>Gammaproteobacteria</taxon>
        <taxon>Enterobacterales</taxon>
        <taxon>Enterobacteriaceae</taxon>
        <taxon>Escherichia</taxon>
    </lineage>
</organism>
<reference evidence="1 2" key="1">
    <citation type="journal article" date="2011" name="Appl. Environ. Microbiol.">
        <title>Genome signatures of Escherichia coli O157:H7 isolates from the bovine host reservoir.</title>
        <authorList>
            <person name="Eppinger M."/>
            <person name="Mammel M.K."/>
            <person name="Leclerc J.E."/>
            <person name="Ravel J."/>
            <person name="Cebula T.A."/>
        </authorList>
    </citation>
    <scope>NUCLEOTIDE SEQUENCE [LARGE SCALE GENOMIC DNA]</scope>
    <source>
        <strain evidence="1 2">EC869</strain>
    </source>
</reference>
<dbReference type="Proteomes" id="UP000004641">
    <property type="component" value="Unassembled WGS sequence"/>
</dbReference>
<evidence type="ECO:0000313" key="1">
    <source>
        <dbReference type="EMBL" id="EDU89875.1"/>
    </source>
</evidence>
<gene>
    <name evidence="1" type="ORF">ECH7EC869_1833</name>
</gene>
<accession>A0A0H3PLA1</accession>
<protein>
    <submittedName>
        <fullName evidence="1">Uncharacterized protein</fullName>
    </submittedName>
</protein>
<comment type="caution">
    <text evidence="1">The sequence shown here is derived from an EMBL/GenBank/DDBJ whole genome shotgun (WGS) entry which is preliminary data.</text>
</comment>
<sequence>MTQMHKGFLLIGVFLYAAFVAPKIYAATPDAVNQVLQQGLPAQPAALATLTEALKKEYEARHNVVALVFYAYGLLRQADGYAATNDFIHASEYAKSGFFWLDEAVDLQEKNQRVRYLRARVDAYLPADSGRCVVTVKDTEHMLADPAIWTTTIRDHILAMRYRALRHCKDTTRANALLAQIKGQNAALAQSLTQDFNVVPEWDSEELTQVLLPLMKGE</sequence>
<dbReference type="EMBL" id="ABHU01000017">
    <property type="protein sequence ID" value="EDU89875.1"/>
    <property type="molecule type" value="Genomic_DNA"/>
</dbReference>
<name>A0A0H3PLA1_ECO5C</name>
<evidence type="ECO:0000313" key="2">
    <source>
        <dbReference type="Proteomes" id="UP000004641"/>
    </source>
</evidence>
<dbReference type="AlphaFoldDB" id="A0A0H3PLA1"/>
<dbReference type="RefSeq" id="WP_000192888.1">
    <property type="nucleotide sequence ID" value="NZ_ABHU01000017.1"/>
</dbReference>
<dbReference type="BioCyc" id="ECOL478008-HMP:G76-483377-MONOMER"/>
<proteinExistence type="predicted"/>